<evidence type="ECO:0000313" key="1">
    <source>
        <dbReference type="EMBL" id="CAB4580232.1"/>
    </source>
</evidence>
<sequence>MRIACSATLPLMTTERSHAGQTSQEISSKSHLRLKEGISIYRTPIGLRCGTARSSFAIPEKGYVRALEILSSSNIDEIDIPSACGITSDEFRELVWSLEEHEFLETSPSILSVTTRFQSVAKHKRRDILPDAAFSQLQKRVAPELSHTRLLPGVLDSGASIINARQNVRIEIYGSDRIATLLYGILLSSGVTYTHFALGTRSHDPLVIDTDLSAGFIRSTDVGQSYKQRMEDLGKELSLFPIERLESAQELDGEPPERYIKIHIGAMDPQLLSQWMSAGQEHLVITPPDGGKCVIGPLVQPGKTPCTRCRNIAIDEVVGIPSVTAEKVLIGERPDNQEMPVFITHYLAGLIASFILQRIDQSKSDLTGAYMAVDSLALSQSSLIPIARNPACGCHWL</sequence>
<organism evidence="1">
    <name type="scientific">freshwater metagenome</name>
    <dbReference type="NCBI Taxonomy" id="449393"/>
    <lineage>
        <taxon>unclassified sequences</taxon>
        <taxon>metagenomes</taxon>
        <taxon>ecological metagenomes</taxon>
    </lineage>
</organism>
<dbReference type="AlphaFoldDB" id="A0A6J6EUN7"/>
<dbReference type="Gene3D" id="3.40.50.720">
    <property type="entry name" value="NAD(P)-binding Rossmann-like Domain"/>
    <property type="match status" value="1"/>
</dbReference>
<name>A0A6J6EUN7_9ZZZZ</name>
<accession>A0A6J6EUN7</accession>
<dbReference type="EMBL" id="CAEZTX010000026">
    <property type="protein sequence ID" value="CAB4580232.1"/>
    <property type="molecule type" value="Genomic_DNA"/>
</dbReference>
<gene>
    <name evidence="1" type="ORF">UFOPK1755_00455</name>
</gene>
<proteinExistence type="predicted"/>
<protein>
    <submittedName>
        <fullName evidence="1">Unannotated protein</fullName>
    </submittedName>
</protein>
<reference evidence="1" key="1">
    <citation type="submission" date="2020-05" db="EMBL/GenBank/DDBJ databases">
        <authorList>
            <person name="Chiriac C."/>
            <person name="Salcher M."/>
            <person name="Ghai R."/>
            <person name="Kavagutti S V."/>
        </authorList>
    </citation>
    <scope>NUCLEOTIDE SEQUENCE</scope>
</reference>